<sequence length="103" mass="11205">MEGEQGSSVDSEAVAERMQQEFFRLMDGGGGEDLKEPEGAEEDSLGRRRLVGRHGRTASRRAASAENVEWSNRPPGRPAGGGPQGQRGPLERNEGRLVKRDFG</sequence>
<evidence type="ECO:0000313" key="3">
    <source>
        <dbReference type="Proteomes" id="UP001189429"/>
    </source>
</evidence>
<feature type="compositionally biased region" description="Basic and acidic residues" evidence="1">
    <location>
        <begin position="89"/>
        <end position="103"/>
    </location>
</feature>
<reference evidence="2" key="1">
    <citation type="submission" date="2023-10" db="EMBL/GenBank/DDBJ databases">
        <authorList>
            <person name="Chen Y."/>
            <person name="Shah S."/>
            <person name="Dougan E. K."/>
            <person name="Thang M."/>
            <person name="Chan C."/>
        </authorList>
    </citation>
    <scope>NUCLEOTIDE SEQUENCE [LARGE SCALE GENOMIC DNA]</scope>
</reference>
<feature type="compositionally biased region" description="Polar residues" evidence="1">
    <location>
        <begin position="1"/>
        <end position="10"/>
    </location>
</feature>
<dbReference type="Proteomes" id="UP001189429">
    <property type="component" value="Unassembled WGS sequence"/>
</dbReference>
<proteinExistence type="predicted"/>
<accession>A0ABN9WDS1</accession>
<dbReference type="EMBL" id="CAUYUJ010018560">
    <property type="protein sequence ID" value="CAK0884509.1"/>
    <property type="molecule type" value="Genomic_DNA"/>
</dbReference>
<name>A0ABN9WDS1_9DINO</name>
<evidence type="ECO:0000256" key="1">
    <source>
        <dbReference type="SAM" id="MobiDB-lite"/>
    </source>
</evidence>
<keyword evidence="3" id="KW-1185">Reference proteome</keyword>
<feature type="compositionally biased region" description="Basic residues" evidence="1">
    <location>
        <begin position="47"/>
        <end position="59"/>
    </location>
</feature>
<evidence type="ECO:0000313" key="2">
    <source>
        <dbReference type="EMBL" id="CAK0884509.1"/>
    </source>
</evidence>
<gene>
    <name evidence="2" type="ORF">PCOR1329_LOCUS66442</name>
</gene>
<feature type="region of interest" description="Disordered" evidence="1">
    <location>
        <begin position="1"/>
        <end position="103"/>
    </location>
</feature>
<comment type="caution">
    <text evidence="2">The sequence shown here is derived from an EMBL/GenBank/DDBJ whole genome shotgun (WGS) entry which is preliminary data.</text>
</comment>
<organism evidence="2 3">
    <name type="scientific">Prorocentrum cordatum</name>
    <dbReference type="NCBI Taxonomy" id="2364126"/>
    <lineage>
        <taxon>Eukaryota</taxon>
        <taxon>Sar</taxon>
        <taxon>Alveolata</taxon>
        <taxon>Dinophyceae</taxon>
        <taxon>Prorocentrales</taxon>
        <taxon>Prorocentraceae</taxon>
        <taxon>Prorocentrum</taxon>
    </lineage>
</organism>
<protein>
    <submittedName>
        <fullName evidence="2">Uncharacterized protein</fullName>
    </submittedName>
</protein>